<evidence type="ECO:0000313" key="3">
    <source>
        <dbReference type="Proteomes" id="UP000190648"/>
    </source>
</evidence>
<feature type="compositionally biased region" description="Polar residues" evidence="1">
    <location>
        <begin position="64"/>
        <end position="73"/>
    </location>
</feature>
<dbReference type="Proteomes" id="UP000190648">
    <property type="component" value="Unassembled WGS sequence"/>
</dbReference>
<dbReference type="EMBL" id="LSYS01005191">
    <property type="protein sequence ID" value="OPJ78260.1"/>
    <property type="molecule type" value="Genomic_DNA"/>
</dbReference>
<proteinExistence type="predicted"/>
<evidence type="ECO:0000313" key="2">
    <source>
        <dbReference type="EMBL" id="OPJ78260.1"/>
    </source>
</evidence>
<protein>
    <submittedName>
        <fullName evidence="2">Uncharacterized protein</fullName>
    </submittedName>
</protein>
<reference evidence="2 3" key="1">
    <citation type="submission" date="2016-02" db="EMBL/GenBank/DDBJ databases">
        <title>Band-tailed pigeon sequencing and assembly.</title>
        <authorList>
            <person name="Soares A.E."/>
            <person name="Novak B.J."/>
            <person name="Rice E.S."/>
            <person name="O'Connell B."/>
            <person name="Chang D."/>
            <person name="Weber S."/>
            <person name="Shapiro B."/>
        </authorList>
    </citation>
    <scope>NUCLEOTIDE SEQUENCE [LARGE SCALE GENOMIC DNA]</scope>
    <source>
        <strain evidence="2">BTP2013</strain>
        <tissue evidence="2">Blood</tissue>
    </source>
</reference>
<dbReference type="AlphaFoldDB" id="A0A1V4K1C1"/>
<sequence>MVMETGTPLGFSITRSMSRQRRSTGALCGAKHGVGAALEPQATDMKRGAPSTICESPGGRRDTPSAQPPSGTVQALLYF</sequence>
<feature type="region of interest" description="Disordered" evidence="1">
    <location>
        <begin position="39"/>
        <end position="74"/>
    </location>
</feature>
<organism evidence="2 3">
    <name type="scientific">Patagioenas fasciata monilis</name>
    <dbReference type="NCBI Taxonomy" id="372326"/>
    <lineage>
        <taxon>Eukaryota</taxon>
        <taxon>Metazoa</taxon>
        <taxon>Chordata</taxon>
        <taxon>Craniata</taxon>
        <taxon>Vertebrata</taxon>
        <taxon>Euteleostomi</taxon>
        <taxon>Archelosauria</taxon>
        <taxon>Archosauria</taxon>
        <taxon>Dinosauria</taxon>
        <taxon>Saurischia</taxon>
        <taxon>Theropoda</taxon>
        <taxon>Coelurosauria</taxon>
        <taxon>Aves</taxon>
        <taxon>Neognathae</taxon>
        <taxon>Neoaves</taxon>
        <taxon>Columbimorphae</taxon>
        <taxon>Columbiformes</taxon>
        <taxon>Columbidae</taxon>
        <taxon>Patagioenas</taxon>
    </lineage>
</organism>
<name>A0A1V4K1C1_PATFA</name>
<keyword evidence="3" id="KW-1185">Reference proteome</keyword>
<comment type="caution">
    <text evidence="2">The sequence shown here is derived from an EMBL/GenBank/DDBJ whole genome shotgun (WGS) entry which is preliminary data.</text>
</comment>
<gene>
    <name evidence="2" type="ORF">AV530_015215</name>
</gene>
<accession>A0A1V4K1C1</accession>
<feature type="region of interest" description="Disordered" evidence="1">
    <location>
        <begin position="1"/>
        <end position="20"/>
    </location>
</feature>
<evidence type="ECO:0000256" key="1">
    <source>
        <dbReference type="SAM" id="MobiDB-lite"/>
    </source>
</evidence>